<evidence type="ECO:0008006" key="4">
    <source>
        <dbReference type="Google" id="ProtNLM"/>
    </source>
</evidence>
<sequence>MSKSARNRNNRQKNPLTHSGPPWGAIAFFSVIGVIVVAAIGFAAWQAFKPATPIAGLVERDGLAQDHVETRVQYDTVPPMGGKHNPVWQNCDGRVYDQPVQNEHAVHSLEHGAVWFTYKPGLPADDLNKLKEKVSGTDYTMLSPVQNQDAPIILTAWGKQVKVNDADDERIDAFLKAFLKGPQTPEPGAACSGGKATP</sequence>
<keyword evidence="1" id="KW-0812">Transmembrane</keyword>
<feature type="transmembrane region" description="Helical" evidence="1">
    <location>
        <begin position="21"/>
        <end position="45"/>
    </location>
</feature>
<proteinExistence type="predicted"/>
<name>A0A7W3N0C1_9ACTN</name>
<reference evidence="2 3" key="1">
    <citation type="submission" date="2020-08" db="EMBL/GenBank/DDBJ databases">
        <title>Sequencing the genomes of 1000 actinobacteria strains.</title>
        <authorList>
            <person name="Klenk H.-P."/>
        </authorList>
    </citation>
    <scope>NUCLEOTIDE SEQUENCE [LARGE SCALE GENOMIC DNA]</scope>
    <source>
        <strain evidence="2 3">DSM 45823</strain>
    </source>
</reference>
<dbReference type="RefSeq" id="WP_182706384.1">
    <property type="nucleotide sequence ID" value="NZ_JACJII010000001.1"/>
</dbReference>
<evidence type="ECO:0000256" key="1">
    <source>
        <dbReference type="SAM" id="Phobius"/>
    </source>
</evidence>
<organism evidence="2 3">
    <name type="scientific">Thermomonospora cellulosilytica</name>
    <dbReference type="NCBI Taxonomy" id="1411118"/>
    <lineage>
        <taxon>Bacteria</taxon>
        <taxon>Bacillati</taxon>
        <taxon>Actinomycetota</taxon>
        <taxon>Actinomycetes</taxon>
        <taxon>Streptosporangiales</taxon>
        <taxon>Thermomonosporaceae</taxon>
        <taxon>Thermomonospora</taxon>
    </lineage>
</organism>
<keyword evidence="3" id="KW-1185">Reference proteome</keyword>
<dbReference type="Pfam" id="PF11303">
    <property type="entry name" value="DUF3105"/>
    <property type="match status" value="1"/>
</dbReference>
<protein>
    <recommendedName>
        <fullName evidence="4">DUF3105 domain-containing protein</fullName>
    </recommendedName>
</protein>
<dbReference type="Proteomes" id="UP000539313">
    <property type="component" value="Unassembled WGS sequence"/>
</dbReference>
<dbReference type="InterPro" id="IPR021454">
    <property type="entry name" value="DUF3105"/>
</dbReference>
<evidence type="ECO:0000313" key="3">
    <source>
        <dbReference type="Proteomes" id="UP000539313"/>
    </source>
</evidence>
<accession>A0A7W3N0C1</accession>
<keyword evidence="1" id="KW-0472">Membrane</keyword>
<comment type="caution">
    <text evidence="2">The sequence shown here is derived from an EMBL/GenBank/DDBJ whole genome shotgun (WGS) entry which is preliminary data.</text>
</comment>
<dbReference type="AlphaFoldDB" id="A0A7W3N0C1"/>
<dbReference type="EMBL" id="JACJII010000001">
    <property type="protein sequence ID" value="MBA9005122.1"/>
    <property type="molecule type" value="Genomic_DNA"/>
</dbReference>
<keyword evidence="1" id="KW-1133">Transmembrane helix</keyword>
<evidence type="ECO:0000313" key="2">
    <source>
        <dbReference type="EMBL" id="MBA9005122.1"/>
    </source>
</evidence>
<gene>
    <name evidence="2" type="ORF">HNR21_004004</name>
</gene>